<dbReference type="Gene3D" id="3.40.50.10600">
    <property type="entry name" value="SpoIIaa-like domains"/>
    <property type="match status" value="1"/>
</dbReference>
<evidence type="ECO:0000313" key="1">
    <source>
        <dbReference type="EMBL" id="MVO76361.1"/>
    </source>
</evidence>
<dbReference type="Pfam" id="PF11964">
    <property type="entry name" value="SpoIIAA-like"/>
    <property type="match status" value="1"/>
</dbReference>
<sequence>MLSFIDTPADTIAVTIEGKITGADLDAVMDRLDRTFAAHDKVHVFVETRDLDGIELSGLGRYTARALPLFGKLTRFGRVAVVSDQAWMRAATRIESAVLPFISYRVFEPAERDQALAWMKGAPAA</sequence>
<keyword evidence="2" id="KW-1185">Reference proteome</keyword>
<dbReference type="AlphaFoldDB" id="A0A6I4IXV2"/>
<dbReference type="Proteomes" id="UP000441389">
    <property type="component" value="Unassembled WGS sequence"/>
</dbReference>
<proteinExistence type="predicted"/>
<name>A0A6I4IXV2_9SPHN</name>
<organism evidence="1 2">
    <name type="scientific">Sphingomonas horti</name>
    <dbReference type="NCBI Taxonomy" id="2682842"/>
    <lineage>
        <taxon>Bacteria</taxon>
        <taxon>Pseudomonadati</taxon>
        <taxon>Pseudomonadota</taxon>
        <taxon>Alphaproteobacteria</taxon>
        <taxon>Sphingomonadales</taxon>
        <taxon>Sphingomonadaceae</taxon>
        <taxon>Sphingomonas</taxon>
    </lineage>
</organism>
<dbReference type="SUPFAM" id="SSF52091">
    <property type="entry name" value="SpoIIaa-like"/>
    <property type="match status" value="1"/>
</dbReference>
<accession>A0A6I4IXV2</accession>
<dbReference type="InterPro" id="IPR038396">
    <property type="entry name" value="SpoIIAA-like_sf"/>
</dbReference>
<dbReference type="EMBL" id="WQMS01000001">
    <property type="protein sequence ID" value="MVO76361.1"/>
    <property type="molecule type" value="Genomic_DNA"/>
</dbReference>
<evidence type="ECO:0000313" key="2">
    <source>
        <dbReference type="Proteomes" id="UP000441389"/>
    </source>
</evidence>
<protein>
    <submittedName>
        <fullName evidence="1">STAS/SEC14 domain-containing protein</fullName>
    </submittedName>
</protein>
<comment type="caution">
    <text evidence="1">The sequence shown here is derived from an EMBL/GenBank/DDBJ whole genome shotgun (WGS) entry which is preliminary data.</text>
</comment>
<dbReference type="InterPro" id="IPR036513">
    <property type="entry name" value="STAS_dom_sf"/>
</dbReference>
<dbReference type="RefSeq" id="WP_157024963.1">
    <property type="nucleotide sequence ID" value="NZ_WQMS01000001.1"/>
</dbReference>
<dbReference type="InterPro" id="IPR021866">
    <property type="entry name" value="SpoIIAA-like"/>
</dbReference>
<gene>
    <name evidence="1" type="ORF">GON01_00190</name>
</gene>
<reference evidence="1 2" key="1">
    <citation type="submission" date="2019-12" db="EMBL/GenBank/DDBJ databases">
        <authorList>
            <person name="Huq M.A."/>
        </authorList>
    </citation>
    <scope>NUCLEOTIDE SEQUENCE [LARGE SCALE GENOMIC DNA]</scope>
    <source>
        <strain evidence="1 2">MAH-20</strain>
    </source>
</reference>